<dbReference type="Pfam" id="PF07728">
    <property type="entry name" value="AAA_5"/>
    <property type="match status" value="3"/>
</dbReference>
<accession>A0ABQ8AXA9</accession>
<name>A0ABQ8AXA9_BRANA</name>
<feature type="domain" description="AAA+ ATPase" evidence="5">
    <location>
        <begin position="823"/>
        <end position="1035"/>
    </location>
</feature>
<dbReference type="EMBL" id="JAGKQM010000012">
    <property type="protein sequence ID" value="KAH0897189.1"/>
    <property type="molecule type" value="Genomic_DNA"/>
</dbReference>
<comment type="caution">
    <text evidence="6">The sequence shown here is derived from an EMBL/GenBank/DDBJ whole genome shotgun (WGS) entry which is preliminary data.</text>
</comment>
<keyword evidence="2" id="KW-0067">ATP-binding</keyword>
<keyword evidence="4" id="KW-0812">Transmembrane</keyword>
<dbReference type="InterPro" id="IPR048617">
    <property type="entry name" value="MDN1_AAA_lid_4"/>
</dbReference>
<dbReference type="InterPro" id="IPR003593">
    <property type="entry name" value="AAA+_ATPase"/>
</dbReference>
<dbReference type="PANTHER" id="PTHR48103:SF2">
    <property type="entry name" value="MIDASIN"/>
    <property type="match status" value="1"/>
</dbReference>
<evidence type="ECO:0000259" key="5">
    <source>
        <dbReference type="SMART" id="SM00382"/>
    </source>
</evidence>
<dbReference type="Pfam" id="PF17867">
    <property type="entry name" value="AAA_lid_7"/>
    <property type="match status" value="1"/>
</dbReference>
<keyword evidence="4" id="KW-0472">Membrane</keyword>
<evidence type="ECO:0000313" key="6">
    <source>
        <dbReference type="EMBL" id="KAH0897189.1"/>
    </source>
</evidence>
<dbReference type="InterPro" id="IPR041190">
    <property type="entry name" value="Midasin_AAA_lid_5"/>
</dbReference>
<evidence type="ECO:0000256" key="4">
    <source>
        <dbReference type="SAM" id="Phobius"/>
    </source>
</evidence>
<evidence type="ECO:0000313" key="7">
    <source>
        <dbReference type="Proteomes" id="UP000824890"/>
    </source>
</evidence>
<feature type="domain" description="AAA+ ATPase" evidence="5">
    <location>
        <begin position="145"/>
        <end position="395"/>
    </location>
</feature>
<evidence type="ECO:0000256" key="2">
    <source>
        <dbReference type="ARBA" id="ARBA00022840"/>
    </source>
</evidence>
<keyword evidence="1" id="KW-0547">Nucleotide-binding</keyword>
<dbReference type="InterPro" id="IPR011704">
    <property type="entry name" value="ATPase_dyneun-rel_AAA"/>
</dbReference>
<dbReference type="CDD" id="cd00009">
    <property type="entry name" value="AAA"/>
    <property type="match status" value="1"/>
</dbReference>
<evidence type="ECO:0000256" key="1">
    <source>
        <dbReference type="ARBA" id="ARBA00022741"/>
    </source>
</evidence>
<evidence type="ECO:0000256" key="3">
    <source>
        <dbReference type="SAM" id="MobiDB-lite"/>
    </source>
</evidence>
<dbReference type="SUPFAM" id="SSF52540">
    <property type="entry name" value="P-loop containing nucleoside triphosphate hydrolases"/>
    <property type="match status" value="3"/>
</dbReference>
<dbReference type="PROSITE" id="PS00675">
    <property type="entry name" value="SIGMA54_INTERACT_1"/>
    <property type="match status" value="1"/>
</dbReference>
<dbReference type="Gene3D" id="3.40.50.300">
    <property type="entry name" value="P-loop containing nucleotide triphosphate hydrolases"/>
    <property type="match status" value="3"/>
</dbReference>
<organism evidence="6 7">
    <name type="scientific">Brassica napus</name>
    <name type="common">Rape</name>
    <dbReference type="NCBI Taxonomy" id="3708"/>
    <lineage>
        <taxon>Eukaryota</taxon>
        <taxon>Viridiplantae</taxon>
        <taxon>Streptophyta</taxon>
        <taxon>Embryophyta</taxon>
        <taxon>Tracheophyta</taxon>
        <taxon>Spermatophyta</taxon>
        <taxon>Magnoliopsida</taxon>
        <taxon>eudicotyledons</taxon>
        <taxon>Gunneridae</taxon>
        <taxon>Pentapetalae</taxon>
        <taxon>rosids</taxon>
        <taxon>malvids</taxon>
        <taxon>Brassicales</taxon>
        <taxon>Brassicaceae</taxon>
        <taxon>Brassiceae</taxon>
        <taxon>Brassica</taxon>
    </lineage>
</organism>
<dbReference type="Pfam" id="PF12775">
    <property type="entry name" value="AAA_7"/>
    <property type="match status" value="1"/>
</dbReference>
<protein>
    <recommendedName>
        <fullName evidence="5">AAA+ ATPase domain-containing protein</fullName>
    </recommendedName>
</protein>
<dbReference type="Pfam" id="PF21108">
    <property type="entry name" value="MDN1_4th"/>
    <property type="match status" value="1"/>
</dbReference>
<dbReference type="SMART" id="SM00382">
    <property type="entry name" value="AAA"/>
    <property type="match status" value="3"/>
</dbReference>
<keyword evidence="4" id="KW-1133">Transmembrane helix</keyword>
<dbReference type="InterPro" id="IPR040848">
    <property type="entry name" value="AAA_lid_7"/>
</dbReference>
<feature type="region of interest" description="Disordered" evidence="3">
    <location>
        <begin position="1238"/>
        <end position="1268"/>
    </location>
</feature>
<gene>
    <name evidence="6" type="ORF">HID58_046757</name>
</gene>
<dbReference type="Proteomes" id="UP000824890">
    <property type="component" value="Unassembled WGS sequence"/>
</dbReference>
<dbReference type="PANTHER" id="PTHR48103">
    <property type="entry name" value="MIDASIN-RELATED"/>
    <property type="match status" value="1"/>
</dbReference>
<feature type="domain" description="AAA+ ATPase" evidence="5">
    <location>
        <begin position="540"/>
        <end position="685"/>
    </location>
</feature>
<feature type="compositionally biased region" description="Basic and acidic residues" evidence="3">
    <location>
        <begin position="1258"/>
        <end position="1268"/>
    </location>
</feature>
<reference evidence="6 7" key="1">
    <citation type="submission" date="2021-05" db="EMBL/GenBank/DDBJ databases">
        <title>Genome Assembly of Synthetic Allotetraploid Brassica napus Reveals Homoeologous Exchanges between Subgenomes.</title>
        <authorList>
            <person name="Davis J.T."/>
        </authorList>
    </citation>
    <scope>NUCLEOTIDE SEQUENCE [LARGE SCALE GENOMIC DNA]</scope>
    <source>
        <strain evidence="7">cv. Da-Ae</strain>
        <tissue evidence="6">Seedling</tissue>
    </source>
</reference>
<dbReference type="Pfam" id="PF17865">
    <property type="entry name" value="AAA_lid_5"/>
    <property type="match status" value="1"/>
</dbReference>
<proteinExistence type="predicted"/>
<feature type="transmembrane region" description="Helical" evidence="4">
    <location>
        <begin position="759"/>
        <end position="785"/>
    </location>
</feature>
<dbReference type="InterPro" id="IPR025662">
    <property type="entry name" value="Sigma_54_int_dom_ATP-bd_1"/>
</dbReference>
<keyword evidence="7" id="KW-1185">Reference proteome</keyword>
<feature type="transmembrane region" description="Helical" evidence="4">
    <location>
        <begin position="734"/>
        <end position="752"/>
    </location>
</feature>
<sequence>MAIDGSFNLKLALETFSERCPKGTAFPFFNSSLSKFSGSTTENSATFSSPSRFSLRDLLKLCERVQGLPSYDGHAISQEAGDIFSASYMSTQNRVTVSEIVASVWNVPVPESHHKPPIQSHDRSRFVETRTSTRLLEKIARSVEYNEPVLLVGETGTGKTTLVQNLAQWIGQKLTVLNLSQQSDIVDLLGGFKPIDAKLMCKMLYNEFIELGRHSQMKDNSDVMTWLRKNFRAKKWETFLRGLKKTIDHHVKGGEERSRSGRKRKKPEVIENWTRLSKKVEKIHQQICSGGMVFKFVEGAFVTALREGYWVLLDEVNLAPPEILGRLTGVLEGVRGSLCLAERGDVMGIPRHLNFRLFACMNPATDAGKRDLPFSFHSRFTEYAVDDELCDDDLEIFVRRFLGGRESDSKLVGNIVCFYKEARRLSEECLQDGANQKPQYSLRSLYRALEYAIKAEGIGGFQKALYDGFSMFFLSLVDASSAKIMKPLIELVSKESSRAQPLQRYLGELKGSSDESVKKYVKTKSVIEHLHHLAHAIFVKRYPVLLQGPTSSGKTSLVKYLAALSGNKFVRINNHEQTDIQEYLGSYMTDSSGKLVFHEGALVKAVRDGHWIVLDELNLAPSDVLEALNRLLDDNRELFVPELGETISAHPNFMLFATQNPPASYGGRKILSRAFRNRFVEIHVDELSEILFEKCEIAKSHATKIVDVMKDLQRNRQSSKAFANFDVAVSYHELLVLDLLHPLIFILIICVLKEAAGLTALLLSFVLYVILMWILIFSVLFYFFILAQQLLKLEQPFSMKNQTVTWSRSMWRLFFLIERCYELREPVLLVGETGGGKTTICQLLSEYKKLDRSKLVKEFENLVKQLKLSEALVPFSQDIDLSTDIGSAEVLIKSIDAILEKYKKVSVLRMEVTPLNIDVLQNMRNNMVMLYQKWRAIFVWQDGPLVEAMRAGNIFLVDEISLADDSVLERLNSVLEPGRKLSLAEKGGPVLEEVVADEKFFVLATMNPGGDYGKKELSPALRNRFTEIWVPPISETEELRSIASSVLSNSKESNIVDPIIHFWEWFNQLQTGRTLTVRDLLSWVAFVNVIHESVGPAYAILHGAFLVLLDGLSLGTGLSGRDGKDLREKCFAFLLQQLKVLTSDTLPLDISRMEQYGWEDSKNKVYPAAKKPIEMSKSSFILEMTMAKTMCTKKLVHMAMHKNLAGLVYVMVHWRPSLLFYTCASVLTILAKVVQPRNHQKKQQETIEPVSFPLKGTEAAKADEKCSD</sequence>
<dbReference type="InterPro" id="IPR027417">
    <property type="entry name" value="P-loop_NTPase"/>
</dbReference>